<name>A0A9D8PPY8_9DELT</name>
<evidence type="ECO:0000313" key="3">
    <source>
        <dbReference type="Proteomes" id="UP000809273"/>
    </source>
</evidence>
<feature type="domain" description="Antitoxin SocA-like Panacea" evidence="1">
    <location>
        <begin position="33"/>
        <end position="141"/>
    </location>
</feature>
<dbReference type="AlphaFoldDB" id="A0A9D8PPY8"/>
<organism evidence="2 3">
    <name type="scientific">Candidatus Zymogenus saltonus</name>
    <dbReference type="NCBI Taxonomy" id="2844893"/>
    <lineage>
        <taxon>Bacteria</taxon>
        <taxon>Deltaproteobacteria</taxon>
        <taxon>Candidatus Zymogenia</taxon>
        <taxon>Candidatus Zymogeniales</taxon>
        <taxon>Candidatus Zymogenaceae</taxon>
        <taxon>Candidatus Zymogenus</taxon>
    </lineage>
</organism>
<protein>
    <submittedName>
        <fullName evidence="2">DUF4065 domain-containing protein</fullName>
    </submittedName>
</protein>
<proteinExistence type="predicted"/>
<comment type="caution">
    <text evidence="2">The sequence shown here is derived from an EMBL/GenBank/DDBJ whole genome shotgun (WGS) entry which is preliminary data.</text>
</comment>
<evidence type="ECO:0000313" key="2">
    <source>
        <dbReference type="EMBL" id="MBN1573512.1"/>
    </source>
</evidence>
<gene>
    <name evidence="2" type="ORF">JW984_09990</name>
</gene>
<dbReference type="Pfam" id="PF13274">
    <property type="entry name" value="SocA_Panacea"/>
    <property type="match status" value="1"/>
</dbReference>
<reference evidence="2" key="2">
    <citation type="submission" date="2021-01" db="EMBL/GenBank/DDBJ databases">
        <authorList>
            <person name="Hahn C.R."/>
            <person name="Youssef N.H."/>
            <person name="Elshahed M."/>
        </authorList>
    </citation>
    <scope>NUCLEOTIDE SEQUENCE</scope>
    <source>
        <strain evidence="2">Zod_Metabat.24</strain>
    </source>
</reference>
<dbReference type="Proteomes" id="UP000809273">
    <property type="component" value="Unassembled WGS sequence"/>
</dbReference>
<accession>A0A9D8PPY8</accession>
<evidence type="ECO:0000259" key="1">
    <source>
        <dbReference type="Pfam" id="PF13274"/>
    </source>
</evidence>
<dbReference type="EMBL" id="JAFGIX010000052">
    <property type="protein sequence ID" value="MBN1573512.1"/>
    <property type="molecule type" value="Genomic_DNA"/>
</dbReference>
<dbReference type="InterPro" id="IPR025272">
    <property type="entry name" value="SocA_Panacea"/>
</dbReference>
<reference evidence="2" key="1">
    <citation type="journal article" date="2021" name="Environ. Microbiol.">
        <title>Genomic characterization of three novel Desulfobacterota classes expand the metabolic and phylogenetic diversity of the phylum.</title>
        <authorList>
            <person name="Murphy C.L."/>
            <person name="Biggerstaff J."/>
            <person name="Eichhorn A."/>
            <person name="Ewing E."/>
            <person name="Shahan R."/>
            <person name="Soriano D."/>
            <person name="Stewart S."/>
            <person name="VanMol K."/>
            <person name="Walker R."/>
            <person name="Walters P."/>
            <person name="Elshahed M.S."/>
            <person name="Youssef N.H."/>
        </authorList>
    </citation>
    <scope>NUCLEOTIDE SEQUENCE</scope>
    <source>
        <strain evidence="2">Zod_Metabat.24</strain>
    </source>
</reference>
<sequence>MIPYQKEKIDNAICYFALSHKSKARKLITQTYLYKYLAFLDFTCLEKTGIPSLGLTYRAYKQGPVPKELYDNRHKLDTALYRFEEREEGRIYIVPKGKPDLSYFSEMERKEMSRLIEIYANSKVFSKDMSDASHEVILAWKITWNRNPKGIIDYKITFGGNITEKPQEDLTYPEEKYLNHIAWEELSGGSRKSLKME</sequence>